<dbReference type="EMBL" id="CP097502">
    <property type="protein sequence ID" value="URD74399.1"/>
    <property type="molecule type" value="Genomic_DNA"/>
</dbReference>
<accession>A0A9E7JAY7</accession>
<proteinExistence type="predicted"/>
<evidence type="ECO:0000313" key="3">
    <source>
        <dbReference type="Proteomes" id="UP001055439"/>
    </source>
</evidence>
<evidence type="ECO:0000313" key="2">
    <source>
        <dbReference type="EMBL" id="URD74399.1"/>
    </source>
</evidence>
<dbReference type="Proteomes" id="UP001055439">
    <property type="component" value="Chromosome 1"/>
</dbReference>
<evidence type="ECO:0000256" key="1">
    <source>
        <dbReference type="SAM" id="MobiDB-lite"/>
    </source>
</evidence>
<dbReference type="AlphaFoldDB" id="A0A9E7JAY7"/>
<sequence length="98" mass="10563">MSGSREGTPLRLGGRRTDPVKRTSVPSLPQPPALTPPTQSPGTGFGNCIFCGRVMRVTPPLPRWWSDLSVGGLELQCATVMATLELGLKIWMFCALIP</sequence>
<gene>
    <name evidence="2" type="ORF">MUK42_07739</name>
</gene>
<protein>
    <submittedName>
        <fullName evidence="2">Uncharacterized protein</fullName>
    </submittedName>
</protein>
<organism evidence="2 3">
    <name type="scientific">Musa troglodytarum</name>
    <name type="common">fe'i banana</name>
    <dbReference type="NCBI Taxonomy" id="320322"/>
    <lineage>
        <taxon>Eukaryota</taxon>
        <taxon>Viridiplantae</taxon>
        <taxon>Streptophyta</taxon>
        <taxon>Embryophyta</taxon>
        <taxon>Tracheophyta</taxon>
        <taxon>Spermatophyta</taxon>
        <taxon>Magnoliopsida</taxon>
        <taxon>Liliopsida</taxon>
        <taxon>Zingiberales</taxon>
        <taxon>Musaceae</taxon>
        <taxon>Musa</taxon>
    </lineage>
</organism>
<reference evidence="2" key="1">
    <citation type="submission" date="2022-05" db="EMBL/GenBank/DDBJ databases">
        <title>The Musa troglodytarum L. genome provides insights into the mechanism of non-climacteric behaviour and enrichment of carotenoids.</title>
        <authorList>
            <person name="Wang J."/>
        </authorList>
    </citation>
    <scope>NUCLEOTIDE SEQUENCE</scope>
    <source>
        <tissue evidence="2">Leaf</tissue>
    </source>
</reference>
<keyword evidence="3" id="KW-1185">Reference proteome</keyword>
<name>A0A9E7JAY7_9LILI</name>
<feature type="compositionally biased region" description="Pro residues" evidence="1">
    <location>
        <begin position="28"/>
        <end position="39"/>
    </location>
</feature>
<feature type="region of interest" description="Disordered" evidence="1">
    <location>
        <begin position="1"/>
        <end position="42"/>
    </location>
</feature>